<organism evidence="5 6">
    <name type="scientific">Streptacidiphilus alkalitolerans</name>
    <dbReference type="NCBI Taxonomy" id="3342712"/>
    <lineage>
        <taxon>Bacteria</taxon>
        <taxon>Bacillati</taxon>
        <taxon>Actinomycetota</taxon>
        <taxon>Actinomycetes</taxon>
        <taxon>Kitasatosporales</taxon>
        <taxon>Streptomycetaceae</taxon>
        <taxon>Streptacidiphilus</taxon>
    </lineage>
</organism>
<dbReference type="Proteomes" id="UP001592582">
    <property type="component" value="Unassembled WGS sequence"/>
</dbReference>
<dbReference type="Gene3D" id="3.20.20.80">
    <property type="entry name" value="Glycosidases"/>
    <property type="match status" value="1"/>
</dbReference>
<dbReference type="InterPro" id="IPR000421">
    <property type="entry name" value="FA58C"/>
</dbReference>
<comment type="similarity">
    <text evidence="1">Belongs to the glycosyl hydrolase 16 family.</text>
</comment>
<proteinExistence type="inferred from homology"/>
<dbReference type="Gene3D" id="2.60.120.200">
    <property type="match status" value="1"/>
</dbReference>
<comment type="caution">
    <text evidence="5">The sequence shown here is derived from an EMBL/GenBank/DDBJ whole genome shotgun (WGS) entry which is preliminary data.</text>
</comment>
<feature type="compositionally biased region" description="Pro residues" evidence="2">
    <location>
        <begin position="175"/>
        <end position="186"/>
    </location>
</feature>
<dbReference type="Pfam" id="PF22633">
    <property type="entry name" value="F5_F8_type_C_2"/>
    <property type="match status" value="1"/>
</dbReference>
<dbReference type="InterPro" id="IPR013320">
    <property type="entry name" value="ConA-like_dom_sf"/>
</dbReference>
<feature type="domain" description="GH16" evidence="4">
    <location>
        <begin position="336"/>
        <end position="617"/>
    </location>
</feature>
<feature type="domain" description="F5/8 type C" evidence="3">
    <location>
        <begin position="34"/>
        <end position="170"/>
    </location>
</feature>
<dbReference type="InterPro" id="IPR008979">
    <property type="entry name" value="Galactose-bd-like_sf"/>
</dbReference>
<feature type="domain" description="F5/8 type C" evidence="3">
    <location>
        <begin position="1031"/>
        <end position="1165"/>
    </location>
</feature>
<dbReference type="SUPFAM" id="SSF49899">
    <property type="entry name" value="Concanavalin A-like lectins/glucanases"/>
    <property type="match status" value="1"/>
</dbReference>
<dbReference type="RefSeq" id="WP_380513435.1">
    <property type="nucleotide sequence ID" value="NZ_JBHEZX010000012.1"/>
</dbReference>
<reference evidence="5 6" key="1">
    <citation type="submission" date="2024-09" db="EMBL/GenBank/DDBJ databases">
        <authorList>
            <person name="Lee S.D."/>
        </authorList>
    </citation>
    <scope>NUCLEOTIDE SEQUENCE [LARGE SCALE GENOMIC DNA]</scope>
    <source>
        <strain evidence="5 6">N1-1</strain>
    </source>
</reference>
<evidence type="ECO:0000313" key="5">
    <source>
        <dbReference type="EMBL" id="MFC1412597.1"/>
    </source>
</evidence>
<feature type="compositionally biased region" description="Low complexity" evidence="2">
    <location>
        <begin position="337"/>
        <end position="347"/>
    </location>
</feature>
<protein>
    <submittedName>
        <fullName evidence="5">Discoidin domain-containing protein</fullName>
    </submittedName>
</protein>
<feature type="region of interest" description="Disordered" evidence="2">
    <location>
        <begin position="174"/>
        <end position="215"/>
    </location>
</feature>
<feature type="compositionally biased region" description="Polar residues" evidence="2">
    <location>
        <begin position="189"/>
        <end position="203"/>
    </location>
</feature>
<dbReference type="PANTHER" id="PTHR10963:SF55">
    <property type="entry name" value="GLYCOSIDE HYDROLASE FAMILY 16 PROTEIN"/>
    <property type="match status" value="1"/>
</dbReference>
<accession>A0ABV6VG70</accession>
<dbReference type="EMBL" id="JBHEZX010000012">
    <property type="protein sequence ID" value="MFC1412597.1"/>
    <property type="molecule type" value="Genomic_DNA"/>
</dbReference>
<dbReference type="SUPFAM" id="SSF49785">
    <property type="entry name" value="Galactose-binding domain-like"/>
    <property type="match status" value="3"/>
</dbReference>
<feature type="compositionally biased region" description="Pro residues" evidence="2">
    <location>
        <begin position="324"/>
        <end position="336"/>
    </location>
</feature>
<name>A0ABV6VG70_9ACTN</name>
<evidence type="ECO:0000256" key="2">
    <source>
        <dbReference type="SAM" id="MobiDB-lite"/>
    </source>
</evidence>
<sequence length="1165" mass="123036">MQALAPPRLMRPPAPIRVAVLAVVAFALFFYALVAGPVTAHAADTLLSQGKTATASSVEGAGLSAANAVDGDGTTRWASAWSDPQWLQVDLGSSYTIDKVVLQWENFATAYQIQVSNDGTNWTNVYSTTTGAGGTETLNVSGTGRYVRMNGTVRTNGYGYSLYEFQVYGAAGATTPPPTTAPPTTTPPNASLLSQGKTATASSVEGAGLGPANAVDGDGTTRWASAWADPQWLEVDLGATDSISQVVLQWENAAKAYQIQVSNDGTNWTNIYTTANSPGGTETLNVSGTGRYVRMYGTVRSNGYGYALYEFKVYGTSGATAPPTTTPPTTTPPTSTPPNGTTPPGNWTPVWSDNFTGAAGSAPSAADWTTDTGTTAYAGGPANYGTSEVETNTNAAANVSVDGSNHLNLTALKDGAGNWTSGRVETKRSDFAAPAGGQLLIQASIKQPNVANGLGYWPAFKAVGAAYRTAPTTWPAVGEGDILEDVNGRSQLSATLHCGTAPNGNCNEYNGLTSGLASCTGCQTGYHTYSEVIDRTKSDEQIRFYLDGYQVWQVNESQVGVATWQAAVDHGFYLQANLSIGGSYPNAVCGCTSPGSGTSSGGTLSIGAVTVAQTTGTAPAPLTDPPVPTTPSVVKVTGSQGNWQLNVNGSPWQVKGVTWGPGTDTANAHMRDLKSMGVNTVRTWGTDATTKPLLDAAAANGLKVINGFWLNQGADYVNDTAYKTSTLNSIVQWVNTYKSHPGVLMWDVGNEVILTTQDHYTGAAIEQQRIAYAQYVEQIVQAIHAADPNHPVTSTDAYTGAWPYYKQYTPDLDLYAVNSYGAVCSVKGDWVSGGYTKPYIVTESGDNGEWEVPNDANGVPTQPTDQQMRDGYTSAWNCIAGHTGVSFGGTMFSYGIENDFGGVWFNLIPEGWKRLAYYSVAKDFGGTPQANTPPVISSMTLSNTSSVAAGGTFNVTTSTTDPDGDLIRYNLMYSTKYVDGGTGLQQLNFTQTGDGQFTVTAPKTLGVWKVYVYASDGHGNVGIETRSFKVVAPPVNGTNVAKGKTTTASSFQATNGNFTPGQATDGDWSTRWASNWDDSEWIQVDLGQTTSIKHIQLGWESAYGKAYQVQVSNDGTNWTNVYSTTTASGGVDDFDVTGSGRYVRLNLTQRGTAYGYSLYEFGVYS</sequence>
<dbReference type="InterPro" id="IPR000757">
    <property type="entry name" value="Beta-glucanase-like"/>
</dbReference>
<dbReference type="Gene3D" id="2.60.120.260">
    <property type="entry name" value="Galactose-binding domain-like"/>
    <property type="match status" value="3"/>
</dbReference>
<evidence type="ECO:0000259" key="4">
    <source>
        <dbReference type="PROSITE" id="PS51762"/>
    </source>
</evidence>
<evidence type="ECO:0000313" key="6">
    <source>
        <dbReference type="Proteomes" id="UP001592582"/>
    </source>
</evidence>
<evidence type="ECO:0000256" key="1">
    <source>
        <dbReference type="ARBA" id="ARBA00006865"/>
    </source>
</evidence>
<dbReference type="InterPro" id="IPR017853">
    <property type="entry name" value="GH"/>
</dbReference>
<evidence type="ECO:0000259" key="3">
    <source>
        <dbReference type="PROSITE" id="PS50022"/>
    </source>
</evidence>
<feature type="domain" description="F5/8 type C" evidence="3">
    <location>
        <begin position="180"/>
        <end position="316"/>
    </location>
</feature>
<gene>
    <name evidence="5" type="ORF">ACEZDG_25330</name>
</gene>
<dbReference type="PROSITE" id="PS50022">
    <property type="entry name" value="FA58C_3"/>
    <property type="match status" value="3"/>
</dbReference>
<dbReference type="PROSITE" id="PS51762">
    <property type="entry name" value="GH16_2"/>
    <property type="match status" value="1"/>
</dbReference>
<dbReference type="PANTHER" id="PTHR10963">
    <property type="entry name" value="GLYCOSYL HYDROLASE-RELATED"/>
    <property type="match status" value="1"/>
</dbReference>
<dbReference type="SUPFAM" id="SSF51445">
    <property type="entry name" value="(Trans)glycosidases"/>
    <property type="match status" value="1"/>
</dbReference>
<feature type="region of interest" description="Disordered" evidence="2">
    <location>
        <begin position="320"/>
        <end position="347"/>
    </location>
</feature>
<keyword evidence="6" id="KW-1185">Reference proteome</keyword>
<dbReference type="InterPro" id="IPR050546">
    <property type="entry name" value="Glycosyl_Hydrlase_16"/>
</dbReference>
<dbReference type="Pfam" id="PF00754">
    <property type="entry name" value="F5_F8_type_C"/>
    <property type="match status" value="2"/>
</dbReference>
<dbReference type="InterPro" id="IPR006103">
    <property type="entry name" value="Glyco_hydro_2_cat"/>
</dbReference>
<dbReference type="Pfam" id="PF02836">
    <property type="entry name" value="Glyco_hydro_2_C"/>
    <property type="match status" value="1"/>
</dbReference>